<dbReference type="OrthoDB" id="127041at2759"/>
<dbReference type="Proteomes" id="UP000237271">
    <property type="component" value="Unassembled WGS sequence"/>
</dbReference>
<accession>A0A2P4WZJ9</accession>
<gene>
    <name evidence="2" type="ORF">PHPALM_36591</name>
</gene>
<keyword evidence="3" id="KW-1185">Reference proteome</keyword>
<feature type="domain" description="PiggyBac transposable element-derived protein" evidence="1">
    <location>
        <begin position="75"/>
        <end position="195"/>
    </location>
</feature>
<sequence>MVNLDRLALQLWRKIAAESNTLRDQSINEVAEKMRERAQERRAVKPSTVVLTVEGYKMRLKSTPFSLMNSTLEPRRESLSRHWVTKAEGALSRGTFGQFMSRDRFEDIVRYIHFNNNDIQRDSGDRAFKIRPVIQALQKTFFRGFRLGSRISFDEGMVPMRHRRNPMRQFMPMKPNKWGTKFYLTCCADTAYCCQESYRGTPGSGCSKADMHRQLLHVGTSVA</sequence>
<protein>
    <recommendedName>
        <fullName evidence="1">PiggyBac transposable element-derived protein domain-containing protein</fullName>
    </recommendedName>
</protein>
<organism evidence="2 3">
    <name type="scientific">Phytophthora palmivora</name>
    <dbReference type="NCBI Taxonomy" id="4796"/>
    <lineage>
        <taxon>Eukaryota</taxon>
        <taxon>Sar</taxon>
        <taxon>Stramenopiles</taxon>
        <taxon>Oomycota</taxon>
        <taxon>Peronosporomycetes</taxon>
        <taxon>Peronosporales</taxon>
        <taxon>Peronosporaceae</taxon>
        <taxon>Phytophthora</taxon>
    </lineage>
</organism>
<evidence type="ECO:0000313" key="2">
    <source>
        <dbReference type="EMBL" id="POM58723.1"/>
    </source>
</evidence>
<dbReference type="AlphaFoldDB" id="A0A2P4WZJ9"/>
<evidence type="ECO:0000259" key="1">
    <source>
        <dbReference type="Pfam" id="PF13843"/>
    </source>
</evidence>
<evidence type="ECO:0000313" key="3">
    <source>
        <dbReference type="Proteomes" id="UP000237271"/>
    </source>
</evidence>
<dbReference type="PANTHER" id="PTHR46599:SF3">
    <property type="entry name" value="PIGGYBAC TRANSPOSABLE ELEMENT-DERIVED PROTEIN 4"/>
    <property type="match status" value="1"/>
</dbReference>
<proteinExistence type="predicted"/>
<dbReference type="InterPro" id="IPR029526">
    <property type="entry name" value="PGBD"/>
</dbReference>
<comment type="caution">
    <text evidence="2">The sequence shown here is derived from an EMBL/GenBank/DDBJ whole genome shotgun (WGS) entry which is preliminary data.</text>
</comment>
<dbReference type="Pfam" id="PF13843">
    <property type="entry name" value="DDE_Tnp_1_7"/>
    <property type="match status" value="1"/>
</dbReference>
<name>A0A2P4WZJ9_9STRA</name>
<reference evidence="2 3" key="1">
    <citation type="journal article" date="2017" name="Genome Biol. Evol.">
        <title>Phytophthora megakarya and P. palmivora, closely related causal agents of cacao black pod rot, underwent increases in genome sizes and gene numbers by different mechanisms.</title>
        <authorList>
            <person name="Ali S.S."/>
            <person name="Shao J."/>
            <person name="Lary D.J."/>
            <person name="Kronmiller B."/>
            <person name="Shen D."/>
            <person name="Strem M.D."/>
            <person name="Amoako-Attah I."/>
            <person name="Akrofi A.Y."/>
            <person name="Begoude B.A."/>
            <person name="Ten Hoopen G.M."/>
            <person name="Coulibaly K."/>
            <person name="Kebe B.I."/>
            <person name="Melnick R.L."/>
            <person name="Guiltinan M.J."/>
            <person name="Tyler B.M."/>
            <person name="Meinhardt L.W."/>
            <person name="Bailey B.A."/>
        </authorList>
    </citation>
    <scope>NUCLEOTIDE SEQUENCE [LARGE SCALE GENOMIC DNA]</scope>
    <source>
        <strain evidence="3">sbr112.9</strain>
    </source>
</reference>
<dbReference type="EMBL" id="NCKW01020169">
    <property type="protein sequence ID" value="POM58723.1"/>
    <property type="molecule type" value="Genomic_DNA"/>
</dbReference>
<dbReference type="PANTHER" id="PTHR46599">
    <property type="entry name" value="PIGGYBAC TRANSPOSABLE ELEMENT-DERIVED PROTEIN 4"/>
    <property type="match status" value="1"/>
</dbReference>